<dbReference type="GO" id="GO:0016491">
    <property type="term" value="F:oxidoreductase activity"/>
    <property type="evidence" value="ECO:0007669"/>
    <property type="project" value="InterPro"/>
</dbReference>
<dbReference type="Pfam" id="PF00034">
    <property type="entry name" value="Cytochrom_C"/>
    <property type="match status" value="1"/>
</dbReference>
<dbReference type="InterPro" id="IPR001505">
    <property type="entry name" value="Copper_CuA"/>
</dbReference>
<evidence type="ECO:0000256" key="3">
    <source>
        <dbReference type="ARBA" id="ARBA00022448"/>
    </source>
</evidence>
<comment type="caution">
    <text evidence="22">The sequence shown here is derived from an EMBL/GenBank/DDBJ whole genome shotgun (WGS) entry which is preliminary data.</text>
</comment>
<keyword evidence="11 15" id="KW-0408">Iron</keyword>
<dbReference type="InterPro" id="IPR036909">
    <property type="entry name" value="Cyt_c-like_dom_sf"/>
</dbReference>
<feature type="domain" description="Cytochrome c" evidence="21">
    <location>
        <begin position="245"/>
        <end position="341"/>
    </location>
</feature>
<sequence>MNWFSFITATSFMPVPATKESGDVDNLYIFLLVSGLISFIILIGGMVIFIFKYRRKTEDQKSAYITHNTLAEFLWSFIPFVIMMIIFAWGWSVFHDLRRVGEKGDVEVHVTARQWAWTFKYANDIEINSPTDKKLVENDPDSTLLKPEIVVVPVGKTIRFILTSDDVLHSFYVPAFRNKMDAVPGRRTTFTFTPIEKGDFTVFCTEYCGTKHSNMMATIRVVDGEQFAAWQAEKIAANAGANNKGPAERGEALFKGSLGCSGCHSIDGSRIVGPSFKGLYGNKRDFADGSSVVADDAYIKQSILVPTAKIVAGFPPAMSSFQGRIKEEEIKDIIEFIKTLK</sequence>
<evidence type="ECO:0000259" key="19">
    <source>
        <dbReference type="PROSITE" id="PS50857"/>
    </source>
</evidence>
<dbReference type="EMBL" id="BFAY01000011">
    <property type="protein sequence ID" value="GBF39512.1"/>
    <property type="molecule type" value="Genomic_DNA"/>
</dbReference>
<evidence type="ECO:0000256" key="13">
    <source>
        <dbReference type="ARBA" id="ARBA00023136"/>
    </source>
</evidence>
<keyword evidence="3 16" id="KW-0813">Transport</keyword>
<dbReference type="RefSeq" id="WP_174704462.1">
    <property type="nucleotide sequence ID" value="NZ_BFAY01000011.1"/>
</dbReference>
<dbReference type="InterPro" id="IPR045187">
    <property type="entry name" value="CcO_II"/>
</dbReference>
<dbReference type="InterPro" id="IPR014222">
    <property type="entry name" value="Cyt_c_oxidase_su2"/>
</dbReference>
<evidence type="ECO:0000256" key="11">
    <source>
        <dbReference type="ARBA" id="ARBA00023004"/>
    </source>
</evidence>
<dbReference type="GO" id="GO:0004129">
    <property type="term" value="F:cytochrome-c oxidase activity"/>
    <property type="evidence" value="ECO:0007669"/>
    <property type="project" value="UniProtKB-EC"/>
</dbReference>
<dbReference type="Proteomes" id="UP000245076">
    <property type="component" value="Unassembled WGS sequence"/>
</dbReference>
<evidence type="ECO:0000256" key="6">
    <source>
        <dbReference type="ARBA" id="ARBA00022692"/>
    </source>
</evidence>
<dbReference type="InterPro" id="IPR011759">
    <property type="entry name" value="Cyt_c_oxidase_su2_TM_dom"/>
</dbReference>
<dbReference type="GO" id="GO:0042773">
    <property type="term" value="P:ATP synthesis coupled electron transport"/>
    <property type="evidence" value="ECO:0007669"/>
    <property type="project" value="TreeGrafter"/>
</dbReference>
<dbReference type="PRINTS" id="PR01166">
    <property type="entry name" value="CYCOXIDASEII"/>
</dbReference>
<dbReference type="NCBIfam" id="TIGR02866">
    <property type="entry name" value="CoxB"/>
    <property type="match status" value="1"/>
</dbReference>
<protein>
    <recommendedName>
        <fullName evidence="17">Cytochrome c oxidase subunit 2</fullName>
        <ecNumber evidence="17">7.1.1.9</ecNumber>
    </recommendedName>
</protein>
<keyword evidence="23" id="KW-1185">Reference proteome</keyword>
<gene>
    <name evidence="22" type="primary">cyoA</name>
    <name evidence="22" type="ORF">LPTSP1_25140</name>
</gene>
<dbReference type="GO" id="GO:0005886">
    <property type="term" value="C:plasma membrane"/>
    <property type="evidence" value="ECO:0007669"/>
    <property type="project" value="UniProtKB-SubCell"/>
</dbReference>
<dbReference type="PROSITE" id="PS50999">
    <property type="entry name" value="COX2_TM"/>
    <property type="match status" value="1"/>
</dbReference>
<dbReference type="PANTHER" id="PTHR22888">
    <property type="entry name" value="CYTOCHROME C OXIDASE, SUBUNIT II"/>
    <property type="match status" value="1"/>
</dbReference>
<keyword evidence="10 18" id="KW-1133">Transmembrane helix</keyword>
<dbReference type="InterPro" id="IPR008972">
    <property type="entry name" value="Cupredoxin"/>
</dbReference>
<evidence type="ECO:0000256" key="2">
    <source>
        <dbReference type="ARBA" id="ARBA00007866"/>
    </source>
</evidence>
<dbReference type="Gene3D" id="1.10.287.90">
    <property type="match status" value="1"/>
</dbReference>
<dbReference type="PANTHER" id="PTHR22888:SF9">
    <property type="entry name" value="CYTOCHROME C OXIDASE SUBUNIT 2"/>
    <property type="match status" value="1"/>
</dbReference>
<dbReference type="InterPro" id="IPR002429">
    <property type="entry name" value="CcO_II-like_C"/>
</dbReference>
<dbReference type="GO" id="GO:0005507">
    <property type="term" value="F:copper ion binding"/>
    <property type="evidence" value="ECO:0007669"/>
    <property type="project" value="InterPro"/>
</dbReference>
<evidence type="ECO:0000313" key="23">
    <source>
        <dbReference type="Proteomes" id="UP000245076"/>
    </source>
</evidence>
<dbReference type="Gene3D" id="2.60.40.420">
    <property type="entry name" value="Cupredoxins - blue copper proteins"/>
    <property type="match status" value="1"/>
</dbReference>
<evidence type="ECO:0000256" key="1">
    <source>
        <dbReference type="ARBA" id="ARBA00004141"/>
    </source>
</evidence>
<evidence type="ECO:0000256" key="17">
    <source>
        <dbReference type="RuleBase" id="RU004024"/>
    </source>
</evidence>
<dbReference type="InterPro" id="IPR036257">
    <property type="entry name" value="Cyt_c_oxidase_su2_TM_sf"/>
</dbReference>
<organism evidence="22 23">
    <name type="scientific">Leptospira johnsonii</name>
    <dbReference type="NCBI Taxonomy" id="1917820"/>
    <lineage>
        <taxon>Bacteria</taxon>
        <taxon>Pseudomonadati</taxon>
        <taxon>Spirochaetota</taxon>
        <taxon>Spirochaetia</taxon>
        <taxon>Leptospirales</taxon>
        <taxon>Leptospiraceae</taxon>
        <taxon>Leptospira</taxon>
    </lineage>
</organism>
<keyword evidence="7 15" id="KW-0479">Metal-binding</keyword>
<feature type="transmembrane region" description="Helical" evidence="18">
    <location>
        <begin position="72"/>
        <end position="91"/>
    </location>
</feature>
<evidence type="ECO:0000256" key="16">
    <source>
        <dbReference type="RuleBase" id="RU000456"/>
    </source>
</evidence>
<evidence type="ECO:0000256" key="4">
    <source>
        <dbReference type="ARBA" id="ARBA00022617"/>
    </source>
</evidence>
<keyword evidence="5 16" id="KW-0679">Respiratory chain</keyword>
<dbReference type="SUPFAM" id="SSF81464">
    <property type="entry name" value="Cytochrome c oxidase subunit II-like, transmembrane region"/>
    <property type="match status" value="1"/>
</dbReference>
<evidence type="ECO:0000256" key="5">
    <source>
        <dbReference type="ARBA" id="ARBA00022660"/>
    </source>
</evidence>
<comment type="similarity">
    <text evidence="2 16">Belongs to the cytochrome c oxidase subunit 2 family.</text>
</comment>
<evidence type="ECO:0000256" key="7">
    <source>
        <dbReference type="ARBA" id="ARBA00022723"/>
    </source>
</evidence>
<comment type="subcellular location">
    <subcellularLocation>
        <location evidence="16">Cell membrane</location>
        <topology evidence="16">Multi-pass membrane protein</topology>
    </subcellularLocation>
    <subcellularLocation>
        <location evidence="1">Membrane</location>
        <topology evidence="1">Multi-pass membrane protein</topology>
    </subcellularLocation>
</comment>
<name>A0A2P2D4G0_9LEPT</name>
<dbReference type="GO" id="GO:0020037">
    <property type="term" value="F:heme binding"/>
    <property type="evidence" value="ECO:0007669"/>
    <property type="project" value="InterPro"/>
</dbReference>
<feature type="transmembrane region" description="Helical" evidence="18">
    <location>
        <begin position="27"/>
        <end position="51"/>
    </location>
</feature>
<feature type="domain" description="Cytochrome oxidase subunit II copper A binding" evidence="19">
    <location>
        <begin position="103"/>
        <end position="233"/>
    </location>
</feature>
<keyword evidence="6 16" id="KW-0812">Transmembrane</keyword>
<dbReference type="PROSITE" id="PS51007">
    <property type="entry name" value="CYTC"/>
    <property type="match status" value="1"/>
</dbReference>
<dbReference type="EC" id="7.1.1.9" evidence="17"/>
<evidence type="ECO:0000259" key="21">
    <source>
        <dbReference type="PROSITE" id="PS51007"/>
    </source>
</evidence>
<accession>A0A2P2D4G0</accession>
<evidence type="ECO:0000256" key="9">
    <source>
        <dbReference type="ARBA" id="ARBA00022982"/>
    </source>
</evidence>
<dbReference type="SUPFAM" id="SSF49503">
    <property type="entry name" value="Cupredoxins"/>
    <property type="match status" value="1"/>
</dbReference>
<comment type="function">
    <text evidence="14 17">Subunits I and II form the functional core of the enzyme complex. Electrons originating in cytochrome c are transferred via heme a and Cu(A) to the binuclear center formed by heme a3 and Cu(B).</text>
</comment>
<feature type="domain" description="Cytochrome oxidase subunit II transmembrane region profile" evidence="20">
    <location>
        <begin position="4"/>
        <end position="101"/>
    </location>
</feature>
<evidence type="ECO:0000256" key="10">
    <source>
        <dbReference type="ARBA" id="ARBA00022989"/>
    </source>
</evidence>
<evidence type="ECO:0000256" key="14">
    <source>
        <dbReference type="ARBA" id="ARBA00024688"/>
    </source>
</evidence>
<keyword evidence="13 18" id="KW-0472">Membrane</keyword>
<dbReference type="Gene3D" id="1.10.760.10">
    <property type="entry name" value="Cytochrome c-like domain"/>
    <property type="match status" value="1"/>
</dbReference>
<keyword evidence="8" id="KW-1278">Translocase</keyword>
<keyword evidence="9 16" id="KW-0249">Electron transport</keyword>
<dbReference type="PROSITE" id="PS00078">
    <property type="entry name" value="COX2"/>
    <property type="match status" value="1"/>
</dbReference>
<proteinExistence type="inferred from homology"/>
<evidence type="ECO:0000256" key="8">
    <source>
        <dbReference type="ARBA" id="ARBA00022967"/>
    </source>
</evidence>
<dbReference type="AlphaFoldDB" id="A0A2P2D4G0"/>
<evidence type="ECO:0000256" key="12">
    <source>
        <dbReference type="ARBA" id="ARBA00023008"/>
    </source>
</evidence>
<dbReference type="Pfam" id="PF00116">
    <property type="entry name" value="COX2"/>
    <property type="match status" value="1"/>
</dbReference>
<evidence type="ECO:0000256" key="18">
    <source>
        <dbReference type="SAM" id="Phobius"/>
    </source>
</evidence>
<dbReference type="Pfam" id="PF02790">
    <property type="entry name" value="COX2_TM"/>
    <property type="match status" value="1"/>
</dbReference>
<keyword evidence="4 15" id="KW-0349">Heme</keyword>
<comment type="catalytic activity">
    <reaction evidence="17">
        <text>4 Fe(II)-[cytochrome c] + O2 + 8 H(+)(in) = 4 Fe(III)-[cytochrome c] + 2 H2O + 4 H(+)(out)</text>
        <dbReference type="Rhea" id="RHEA:11436"/>
        <dbReference type="Rhea" id="RHEA-COMP:10350"/>
        <dbReference type="Rhea" id="RHEA-COMP:14399"/>
        <dbReference type="ChEBI" id="CHEBI:15377"/>
        <dbReference type="ChEBI" id="CHEBI:15378"/>
        <dbReference type="ChEBI" id="CHEBI:15379"/>
        <dbReference type="ChEBI" id="CHEBI:29033"/>
        <dbReference type="ChEBI" id="CHEBI:29034"/>
        <dbReference type="EC" id="7.1.1.9"/>
    </reaction>
</comment>
<dbReference type="PROSITE" id="PS50857">
    <property type="entry name" value="COX2_CUA"/>
    <property type="match status" value="1"/>
</dbReference>
<dbReference type="SUPFAM" id="SSF46626">
    <property type="entry name" value="Cytochrome c"/>
    <property type="match status" value="1"/>
</dbReference>
<evidence type="ECO:0000259" key="20">
    <source>
        <dbReference type="PROSITE" id="PS50999"/>
    </source>
</evidence>
<dbReference type="CDD" id="cd13915">
    <property type="entry name" value="CuRO_HCO_II_like_2"/>
    <property type="match status" value="1"/>
</dbReference>
<evidence type="ECO:0000313" key="22">
    <source>
        <dbReference type="EMBL" id="GBF39512.1"/>
    </source>
</evidence>
<keyword evidence="12 17" id="KW-0186">Copper</keyword>
<evidence type="ECO:0000256" key="15">
    <source>
        <dbReference type="PROSITE-ProRule" id="PRU00433"/>
    </source>
</evidence>
<comment type="cofactor">
    <cofactor evidence="17">
        <name>Cu cation</name>
        <dbReference type="ChEBI" id="CHEBI:23378"/>
    </cofactor>
    <text evidence="17">Binds a copper A center.</text>
</comment>
<reference evidence="22 23" key="1">
    <citation type="submission" date="2018-02" db="EMBL/GenBank/DDBJ databases">
        <title>Novel Leptospira species isolated from soil and water in Japan.</title>
        <authorList>
            <person name="Nakao R."/>
            <person name="Masuzawa T."/>
        </authorList>
    </citation>
    <scope>NUCLEOTIDE SEQUENCE [LARGE SCALE GENOMIC DNA]</scope>
    <source>
        <strain evidence="22 23">E8</strain>
    </source>
</reference>
<dbReference type="InterPro" id="IPR009056">
    <property type="entry name" value="Cyt_c-like_dom"/>
</dbReference>